<keyword evidence="2" id="KW-1185">Reference proteome</keyword>
<evidence type="ECO:0000313" key="2">
    <source>
        <dbReference type="Proteomes" id="UP000287470"/>
    </source>
</evidence>
<evidence type="ECO:0008006" key="3">
    <source>
        <dbReference type="Google" id="ProtNLM"/>
    </source>
</evidence>
<organism evidence="1 2">
    <name type="scientific">Bifidobacterium samirii</name>
    <dbReference type="NCBI Taxonomy" id="2306974"/>
    <lineage>
        <taxon>Bacteria</taxon>
        <taxon>Bacillati</taxon>
        <taxon>Actinomycetota</taxon>
        <taxon>Actinomycetes</taxon>
        <taxon>Bifidobacteriales</taxon>
        <taxon>Bifidobacteriaceae</taxon>
        <taxon>Bifidobacterium</taxon>
    </lineage>
</organism>
<protein>
    <recommendedName>
        <fullName evidence="3">DUF559 domain-containing protein</fullName>
    </recommendedName>
</protein>
<dbReference type="Proteomes" id="UP000287470">
    <property type="component" value="Unassembled WGS sequence"/>
</dbReference>
<dbReference type="SUPFAM" id="SSF52980">
    <property type="entry name" value="Restriction endonuclease-like"/>
    <property type="match status" value="1"/>
</dbReference>
<gene>
    <name evidence="1" type="ORF">D2E24_1006</name>
</gene>
<accession>A0A430FU91</accession>
<name>A0A430FU91_9BIFI</name>
<reference evidence="1 2" key="1">
    <citation type="submission" date="2018-09" db="EMBL/GenBank/DDBJ databases">
        <title>Characterization of the phylogenetic diversity of five novel species belonging to the genus Bifidobacterium.</title>
        <authorList>
            <person name="Lugli G.A."/>
            <person name="Duranti S."/>
            <person name="Milani C."/>
        </authorList>
    </citation>
    <scope>NUCLEOTIDE SEQUENCE [LARGE SCALE GENOMIC DNA]</scope>
    <source>
        <strain evidence="1 2">2033B</strain>
    </source>
</reference>
<evidence type="ECO:0000313" key="1">
    <source>
        <dbReference type="EMBL" id="RSX56716.1"/>
    </source>
</evidence>
<dbReference type="AlphaFoldDB" id="A0A430FU91"/>
<proteinExistence type="predicted"/>
<sequence length="315" mass="35757">MTRKPVGETAGTAIVPDMYEMRREPEPRQIMRHEAWDIQWSTVERCRQIRSVMGCEPVFGLMTALGLFGIGPPEGCLLDVDVHVVRHRDARSRRYPAGVDVHTWSRLTTGMLTRVYGFLCTIPAATFAQLAQYCPYDSLIMLADRLTCRDRMLARASWDDLHDFVAACPRLRNGQVARRAVNLSRPGTDSPFESRLRLGALQYGLPEPTVNHAVETADGGRMFLDMAYPDYQIGMEFHGRHHLDQYRQDTERLNGLNASGWSVFQAWSETLFDETRRNVFYGNVRDALTAAGAVDVMSPVRDLWVLGDGRRSRPH</sequence>
<comment type="caution">
    <text evidence="1">The sequence shown here is derived from an EMBL/GenBank/DDBJ whole genome shotgun (WGS) entry which is preliminary data.</text>
</comment>
<dbReference type="EMBL" id="QXGK01000008">
    <property type="protein sequence ID" value="RSX56716.1"/>
    <property type="molecule type" value="Genomic_DNA"/>
</dbReference>
<dbReference type="InterPro" id="IPR011335">
    <property type="entry name" value="Restrct_endonuc-II-like"/>
</dbReference>